<dbReference type="InterPro" id="IPR050624">
    <property type="entry name" value="HTH-type_Tx_Regulator"/>
</dbReference>
<keyword evidence="5" id="KW-1185">Reference proteome</keyword>
<evidence type="ECO:0000313" key="4">
    <source>
        <dbReference type="EMBL" id="GEP96203.1"/>
    </source>
</evidence>
<dbReference type="AlphaFoldDB" id="A0A512RKF9"/>
<sequence>MRTRDENKVDLIYQKAIEMIVKEGLDGFGVNKLAKAAGVSPATIYIYYKDREDLIMQVTLRATNHMMEESMRDFDPEMSFEEGMKVQWRNRAKYFLEYPLETEFIEKMRYSRHYDKVFEQLHKIFKETMGRFHHNALNRKELLKLPFEVFWSVAFAPLYQLIKFHTQEGSWGHKKYTFSDESMQQTLSLVLKALKP</sequence>
<feature type="DNA-binding region" description="H-T-H motif" evidence="2">
    <location>
        <begin position="29"/>
        <end position="48"/>
    </location>
</feature>
<reference evidence="4 5" key="1">
    <citation type="submission" date="2019-07" db="EMBL/GenBank/DDBJ databases">
        <title>Whole genome shotgun sequence of Chitinophaga cymbidii NBRC 109752.</title>
        <authorList>
            <person name="Hosoyama A."/>
            <person name="Uohara A."/>
            <person name="Ohji S."/>
            <person name="Ichikawa N."/>
        </authorList>
    </citation>
    <scope>NUCLEOTIDE SEQUENCE [LARGE SCALE GENOMIC DNA]</scope>
    <source>
        <strain evidence="4 5">NBRC 109752</strain>
    </source>
</reference>
<evidence type="ECO:0000256" key="1">
    <source>
        <dbReference type="ARBA" id="ARBA00023125"/>
    </source>
</evidence>
<dbReference type="GO" id="GO:0003677">
    <property type="term" value="F:DNA binding"/>
    <property type="evidence" value="ECO:0007669"/>
    <property type="project" value="UniProtKB-UniRule"/>
</dbReference>
<dbReference type="Pfam" id="PF00440">
    <property type="entry name" value="TetR_N"/>
    <property type="match status" value="1"/>
</dbReference>
<evidence type="ECO:0000256" key="2">
    <source>
        <dbReference type="PROSITE-ProRule" id="PRU00335"/>
    </source>
</evidence>
<dbReference type="SUPFAM" id="SSF46689">
    <property type="entry name" value="Homeodomain-like"/>
    <property type="match status" value="1"/>
</dbReference>
<name>A0A512RKF9_9BACT</name>
<protein>
    <submittedName>
        <fullName evidence="4">TetR family transcriptional regulator</fullName>
    </submittedName>
</protein>
<evidence type="ECO:0000313" key="5">
    <source>
        <dbReference type="Proteomes" id="UP000321436"/>
    </source>
</evidence>
<dbReference type="InterPro" id="IPR009057">
    <property type="entry name" value="Homeodomain-like_sf"/>
</dbReference>
<dbReference type="Proteomes" id="UP000321436">
    <property type="component" value="Unassembled WGS sequence"/>
</dbReference>
<comment type="caution">
    <text evidence="4">The sequence shown here is derived from an EMBL/GenBank/DDBJ whole genome shotgun (WGS) entry which is preliminary data.</text>
</comment>
<dbReference type="RefSeq" id="WP_146861823.1">
    <property type="nucleotide sequence ID" value="NZ_BKAU01000002.1"/>
</dbReference>
<evidence type="ECO:0000259" key="3">
    <source>
        <dbReference type="PROSITE" id="PS50977"/>
    </source>
</evidence>
<dbReference type="PRINTS" id="PR00455">
    <property type="entry name" value="HTHTETR"/>
</dbReference>
<accession>A0A512RKF9</accession>
<dbReference type="PANTHER" id="PTHR43479:SF11">
    <property type="entry name" value="ACREF_ENVCD OPERON REPRESSOR-RELATED"/>
    <property type="match status" value="1"/>
</dbReference>
<proteinExistence type="predicted"/>
<dbReference type="PANTHER" id="PTHR43479">
    <property type="entry name" value="ACREF/ENVCD OPERON REPRESSOR-RELATED"/>
    <property type="match status" value="1"/>
</dbReference>
<gene>
    <name evidence="4" type="primary">vexR</name>
    <name evidence="4" type="ORF">CCY01nite_24630</name>
</gene>
<keyword evidence="1 2" id="KW-0238">DNA-binding</keyword>
<dbReference type="Gene3D" id="1.10.357.10">
    <property type="entry name" value="Tetracycline Repressor, domain 2"/>
    <property type="match status" value="1"/>
</dbReference>
<dbReference type="InterPro" id="IPR001647">
    <property type="entry name" value="HTH_TetR"/>
</dbReference>
<organism evidence="4 5">
    <name type="scientific">Chitinophaga cymbidii</name>
    <dbReference type="NCBI Taxonomy" id="1096750"/>
    <lineage>
        <taxon>Bacteria</taxon>
        <taxon>Pseudomonadati</taxon>
        <taxon>Bacteroidota</taxon>
        <taxon>Chitinophagia</taxon>
        <taxon>Chitinophagales</taxon>
        <taxon>Chitinophagaceae</taxon>
        <taxon>Chitinophaga</taxon>
    </lineage>
</organism>
<dbReference type="OrthoDB" id="6430772at2"/>
<dbReference type="PROSITE" id="PS50977">
    <property type="entry name" value="HTH_TETR_2"/>
    <property type="match status" value="1"/>
</dbReference>
<dbReference type="EMBL" id="BKAU01000002">
    <property type="protein sequence ID" value="GEP96203.1"/>
    <property type="molecule type" value="Genomic_DNA"/>
</dbReference>
<feature type="domain" description="HTH tetR-type" evidence="3">
    <location>
        <begin position="6"/>
        <end position="66"/>
    </location>
</feature>